<dbReference type="SMART" id="SM00382">
    <property type="entry name" value="AAA"/>
    <property type="match status" value="1"/>
</dbReference>
<proteinExistence type="inferred from homology"/>
<dbReference type="AlphaFoldDB" id="A0A1H3KNE6"/>
<dbReference type="Gene3D" id="1.10.10.10">
    <property type="entry name" value="Winged helix-like DNA-binding domain superfamily/Winged helix DNA-binding domain"/>
    <property type="match status" value="1"/>
</dbReference>
<dbReference type="PANTHER" id="PTHR10763">
    <property type="entry name" value="CELL DIVISION CONTROL PROTEIN 6-RELATED"/>
    <property type="match status" value="1"/>
</dbReference>
<name>A0A1H3KNE6_9EURY</name>
<evidence type="ECO:0000256" key="1">
    <source>
        <dbReference type="ARBA" id="ARBA00006184"/>
    </source>
</evidence>
<dbReference type="InterPro" id="IPR050311">
    <property type="entry name" value="ORC1/CDC6"/>
</dbReference>
<keyword evidence="3 5" id="KW-0547">Nucleotide-binding</keyword>
<dbReference type="CDD" id="cd08768">
    <property type="entry name" value="Cdc6_C"/>
    <property type="match status" value="1"/>
</dbReference>
<dbReference type="Gene3D" id="1.10.8.60">
    <property type="match status" value="1"/>
</dbReference>
<dbReference type="Pfam" id="PF13401">
    <property type="entry name" value="AAA_22"/>
    <property type="match status" value="1"/>
</dbReference>
<comment type="function">
    <text evidence="5">Involved in regulation of DNA replication.</text>
</comment>
<dbReference type="PANTHER" id="PTHR10763:SF22">
    <property type="entry name" value="ORC1-TYPE DNA REPLICATION PROTEIN"/>
    <property type="match status" value="1"/>
</dbReference>
<dbReference type="Gene3D" id="3.40.50.300">
    <property type="entry name" value="P-loop containing nucleotide triphosphate hydrolases"/>
    <property type="match status" value="1"/>
</dbReference>
<evidence type="ECO:0000256" key="5">
    <source>
        <dbReference type="HAMAP-Rule" id="MF_01407"/>
    </source>
</evidence>
<evidence type="ECO:0000259" key="7">
    <source>
        <dbReference type="SMART" id="SM01074"/>
    </source>
</evidence>
<dbReference type="InterPro" id="IPR003593">
    <property type="entry name" value="AAA+_ATPase"/>
</dbReference>
<dbReference type="FunFam" id="3.40.50.300:FF:000930">
    <property type="entry name" value="ORC1-type DNA replication protein"/>
    <property type="match status" value="1"/>
</dbReference>
<reference evidence="9" key="1">
    <citation type="submission" date="2016-10" db="EMBL/GenBank/DDBJ databases">
        <authorList>
            <person name="Varghese N."/>
            <person name="Submissions S."/>
        </authorList>
    </citation>
    <scope>NUCLEOTIDE SEQUENCE [LARGE SCALE GENOMIC DNA]</scope>
    <source>
        <strain evidence="9">DC30,IBRC 10041,KCTC 4046</strain>
    </source>
</reference>
<dbReference type="InterPro" id="IPR036388">
    <property type="entry name" value="WH-like_DNA-bd_sf"/>
</dbReference>
<dbReference type="FunFam" id="1.10.8.60:FF:000073">
    <property type="entry name" value="ORC1-type DNA replication protein"/>
    <property type="match status" value="1"/>
</dbReference>
<dbReference type="SMART" id="SM01074">
    <property type="entry name" value="Cdc6_C"/>
    <property type="match status" value="1"/>
</dbReference>
<dbReference type="GO" id="GO:0005524">
    <property type="term" value="F:ATP binding"/>
    <property type="evidence" value="ECO:0007669"/>
    <property type="project" value="UniProtKB-UniRule"/>
</dbReference>
<evidence type="ECO:0000313" key="8">
    <source>
        <dbReference type="EMBL" id="SDY53697.1"/>
    </source>
</evidence>
<dbReference type="GO" id="GO:0006260">
    <property type="term" value="P:DNA replication"/>
    <property type="evidence" value="ECO:0007669"/>
    <property type="project" value="UniProtKB-UniRule"/>
</dbReference>
<feature type="binding site" evidence="5">
    <location>
        <position position="220"/>
    </location>
    <ligand>
        <name>ATP</name>
        <dbReference type="ChEBI" id="CHEBI:30616"/>
    </ligand>
</feature>
<protein>
    <recommendedName>
        <fullName evidence="5">ORC1-type DNA replication protein</fullName>
    </recommendedName>
</protein>
<evidence type="ECO:0000259" key="6">
    <source>
        <dbReference type="SMART" id="SM00382"/>
    </source>
</evidence>
<sequence>MHRFERKQNIFRNKDALNESYQPDRIEERDEEIEEYMEALQPVVDGWEPNNIFIYGNTGVGKTAVTDYLLERLQKDVSSYDDLELSVISLNCKTLNSSYQVAVELVNELRPTGREISSTGYPQQTVFKKLYEELEAIGGTILIALDEIDSIGDRDELLYELPRARANGKLESTKVGVVGISNDFKFREQLDPRVQDTLCEREIQFPPYEAPELENILESRAEIAIVDGAIEQGVLNFCAALAARDSGSARQALDLLRLAGEIAENREANHIERAHVETARSQLEQERVEEGMRELTPHGRLALLAVASRSAKEETPCRGRDIYTEYVTLCESSGSEPLTQRSVHNHLSDLRMLGILSASENRSGSRGNYYSYELDVPFSSAVEAMADVLRLDSEIDTIRRMAAINDVV</sequence>
<dbReference type="Pfam" id="PF22703">
    <property type="entry name" value="Cdc6_lid"/>
    <property type="match status" value="1"/>
</dbReference>
<gene>
    <name evidence="8" type="ORF">SAMN05216564_10690</name>
</gene>
<dbReference type="RefSeq" id="WP_092733167.1">
    <property type="nucleotide sequence ID" value="NZ_FNPC01000006.1"/>
</dbReference>
<evidence type="ECO:0000256" key="2">
    <source>
        <dbReference type="ARBA" id="ARBA00022705"/>
    </source>
</evidence>
<dbReference type="InterPro" id="IPR036390">
    <property type="entry name" value="WH_DNA-bd_sf"/>
</dbReference>
<comment type="similarity">
    <text evidence="1 5">Belongs to the CDC6/cdc18 family.</text>
</comment>
<keyword evidence="4 5" id="KW-0067">ATP-binding</keyword>
<dbReference type="GO" id="GO:0016887">
    <property type="term" value="F:ATP hydrolysis activity"/>
    <property type="evidence" value="ECO:0007669"/>
    <property type="project" value="InterPro"/>
</dbReference>
<feature type="domain" description="Cdc6 C-terminal" evidence="7">
    <location>
        <begin position="303"/>
        <end position="385"/>
    </location>
</feature>
<dbReference type="InterPro" id="IPR027417">
    <property type="entry name" value="P-loop_NTPase"/>
</dbReference>
<dbReference type="CDD" id="cd00009">
    <property type="entry name" value="AAA"/>
    <property type="match status" value="1"/>
</dbReference>
<evidence type="ECO:0000256" key="3">
    <source>
        <dbReference type="ARBA" id="ARBA00022741"/>
    </source>
</evidence>
<dbReference type="InterPro" id="IPR014277">
    <property type="entry name" value="Orc1/Cdc6_arc"/>
</dbReference>
<keyword evidence="9" id="KW-1185">Reference proteome</keyword>
<dbReference type="HAMAP" id="MF_01407">
    <property type="entry name" value="ORC1_type_DNA_replic_protein"/>
    <property type="match status" value="1"/>
</dbReference>
<dbReference type="SUPFAM" id="SSF52540">
    <property type="entry name" value="P-loop containing nucleoside triphosphate hydrolases"/>
    <property type="match status" value="1"/>
</dbReference>
<feature type="domain" description="AAA+ ATPase" evidence="6">
    <location>
        <begin position="48"/>
        <end position="209"/>
    </location>
</feature>
<dbReference type="InterPro" id="IPR049945">
    <property type="entry name" value="AAA_22"/>
</dbReference>
<evidence type="ECO:0000313" key="9">
    <source>
        <dbReference type="Proteomes" id="UP000199079"/>
    </source>
</evidence>
<dbReference type="EMBL" id="FNPC01000006">
    <property type="protein sequence ID" value="SDY53697.1"/>
    <property type="molecule type" value="Genomic_DNA"/>
</dbReference>
<keyword evidence="2 5" id="KW-0235">DNA replication</keyword>
<dbReference type="Proteomes" id="UP000199079">
    <property type="component" value="Unassembled WGS sequence"/>
</dbReference>
<feature type="binding site" evidence="5">
    <location>
        <begin position="60"/>
        <end position="64"/>
    </location>
    <ligand>
        <name>ATP</name>
        <dbReference type="ChEBI" id="CHEBI:30616"/>
    </ligand>
</feature>
<dbReference type="NCBIfam" id="TIGR02928">
    <property type="entry name" value="orc1/cdc6 family replication initiation protein"/>
    <property type="match status" value="1"/>
</dbReference>
<organism evidence="8 9">
    <name type="scientific">Halopenitus persicus</name>
    <dbReference type="NCBI Taxonomy" id="1048396"/>
    <lineage>
        <taxon>Archaea</taxon>
        <taxon>Methanobacteriati</taxon>
        <taxon>Methanobacteriota</taxon>
        <taxon>Stenosarchaea group</taxon>
        <taxon>Halobacteria</taxon>
        <taxon>Halobacteriales</taxon>
        <taxon>Haloferacaceae</taxon>
        <taxon>Halopenitus</taxon>
    </lineage>
</organism>
<accession>A0A1H3KNE6</accession>
<evidence type="ECO:0000256" key="4">
    <source>
        <dbReference type="ARBA" id="ARBA00022840"/>
    </source>
</evidence>
<feature type="binding site" evidence="5">
    <location>
        <position position="208"/>
    </location>
    <ligand>
        <name>ATP</name>
        <dbReference type="ChEBI" id="CHEBI:30616"/>
    </ligand>
</feature>
<dbReference type="SUPFAM" id="SSF46785">
    <property type="entry name" value="Winged helix' DNA-binding domain"/>
    <property type="match status" value="1"/>
</dbReference>
<dbReference type="InterPro" id="IPR055237">
    <property type="entry name" value="Cdc6_lid"/>
</dbReference>
<dbReference type="InterPro" id="IPR015163">
    <property type="entry name" value="Cdc6_C"/>
</dbReference>
<dbReference type="Pfam" id="PF09079">
    <property type="entry name" value="WHD_Cdc6"/>
    <property type="match status" value="1"/>
</dbReference>
<dbReference type="OrthoDB" id="195574at2157"/>